<sequence length="59" mass="6662">MNEKNQGMFDSSSVGKDYISDDFSSNLYSGPESLIHKQDNSGSFDHNPFADMTDDYLFD</sequence>
<evidence type="ECO:0000313" key="2">
    <source>
        <dbReference type="Proteomes" id="UP000199589"/>
    </source>
</evidence>
<keyword evidence="2" id="KW-1185">Reference proteome</keyword>
<dbReference type="EMBL" id="FOSJ01000027">
    <property type="protein sequence ID" value="SFK37758.1"/>
    <property type="molecule type" value="Genomic_DNA"/>
</dbReference>
<gene>
    <name evidence="1" type="ORF">SAMN04488569_102724</name>
</gene>
<dbReference type="RefSeq" id="WP_091897858.1">
    <property type="nucleotide sequence ID" value="NZ_FOSJ01000027.1"/>
</dbReference>
<organism evidence="1 2">
    <name type="scientific">Marinilactibacillus piezotolerans</name>
    <dbReference type="NCBI Taxonomy" id="258723"/>
    <lineage>
        <taxon>Bacteria</taxon>
        <taxon>Bacillati</taxon>
        <taxon>Bacillota</taxon>
        <taxon>Bacilli</taxon>
        <taxon>Lactobacillales</taxon>
        <taxon>Carnobacteriaceae</taxon>
        <taxon>Marinilactibacillus</taxon>
    </lineage>
</organism>
<protein>
    <submittedName>
        <fullName evidence="1">Uncharacterized protein</fullName>
    </submittedName>
</protein>
<reference evidence="2" key="1">
    <citation type="submission" date="2016-10" db="EMBL/GenBank/DDBJ databases">
        <authorList>
            <person name="Varghese N."/>
            <person name="Submissions S."/>
        </authorList>
    </citation>
    <scope>NUCLEOTIDE SEQUENCE [LARGE SCALE GENOMIC DNA]</scope>
    <source>
        <strain evidence="2">DSM 16108</strain>
    </source>
</reference>
<dbReference type="Proteomes" id="UP000199589">
    <property type="component" value="Unassembled WGS sequence"/>
</dbReference>
<dbReference type="AlphaFoldDB" id="A0A1I3Z121"/>
<accession>A0A1I3Z121</accession>
<evidence type="ECO:0000313" key="1">
    <source>
        <dbReference type="EMBL" id="SFK37758.1"/>
    </source>
</evidence>
<name>A0A1I3Z121_9LACT</name>
<proteinExistence type="predicted"/>
<dbReference type="OrthoDB" id="9866777at2"/>